<dbReference type="Pfam" id="PF02515">
    <property type="entry name" value="CoA_transf_3"/>
    <property type="match status" value="1"/>
</dbReference>
<dbReference type="RefSeq" id="WP_191269018.1">
    <property type="nucleotide sequence ID" value="NZ_BNDS01000001.1"/>
</dbReference>
<reference evidence="2 3" key="1">
    <citation type="journal article" date="2022" name="Int. J. Syst. Evol. Microbiol.">
        <title>Neobacillus kokaensis sp. nov., isolated from soil.</title>
        <authorList>
            <person name="Yuki K."/>
            <person name="Matsubara H."/>
            <person name="Yamaguchi S."/>
        </authorList>
    </citation>
    <scope>NUCLEOTIDE SEQUENCE [LARGE SCALE GENOMIC DNA]</scope>
    <source>
        <strain evidence="2 3">LOB 377</strain>
    </source>
</reference>
<dbReference type="InterPro" id="IPR023606">
    <property type="entry name" value="CoA-Trfase_III_dom_1_sf"/>
</dbReference>
<dbReference type="Gene3D" id="3.40.50.10540">
    <property type="entry name" value="Crotonobetainyl-coa:carnitine coa-transferase, domain 1"/>
    <property type="match status" value="1"/>
</dbReference>
<dbReference type="InterPro" id="IPR050483">
    <property type="entry name" value="CoA-transferase_III_domain"/>
</dbReference>
<evidence type="ECO:0000256" key="1">
    <source>
        <dbReference type="ARBA" id="ARBA00022679"/>
    </source>
</evidence>
<gene>
    <name evidence="2" type="ORF">AM1BK_03170</name>
</gene>
<comment type="caution">
    <text evidence="2">The sequence shown here is derived from an EMBL/GenBank/DDBJ whole genome shotgun (WGS) entry which is preliminary data.</text>
</comment>
<evidence type="ECO:0000313" key="3">
    <source>
        <dbReference type="Proteomes" id="UP000637074"/>
    </source>
</evidence>
<evidence type="ECO:0000313" key="2">
    <source>
        <dbReference type="EMBL" id="GHH96774.1"/>
    </source>
</evidence>
<accession>A0ABQ3MWZ9</accession>
<dbReference type="GO" id="GO:0016740">
    <property type="term" value="F:transferase activity"/>
    <property type="evidence" value="ECO:0007669"/>
    <property type="project" value="UniProtKB-KW"/>
</dbReference>
<dbReference type="Gene3D" id="3.30.1540.10">
    <property type="entry name" value="formyl-coa transferase, domain 3"/>
    <property type="match status" value="1"/>
</dbReference>
<name>A0ABQ3MWZ9_9BACI</name>
<protein>
    <submittedName>
        <fullName evidence="2">CoA transferase</fullName>
    </submittedName>
</protein>
<dbReference type="InterPro" id="IPR003673">
    <property type="entry name" value="CoA-Trfase_fam_III"/>
</dbReference>
<organism evidence="2 3">
    <name type="scientific">Neobacillus kokaensis</name>
    <dbReference type="NCBI Taxonomy" id="2759023"/>
    <lineage>
        <taxon>Bacteria</taxon>
        <taxon>Bacillati</taxon>
        <taxon>Bacillota</taxon>
        <taxon>Bacilli</taxon>
        <taxon>Bacillales</taxon>
        <taxon>Bacillaceae</taxon>
        <taxon>Neobacillus</taxon>
    </lineage>
</organism>
<keyword evidence="1 2" id="KW-0808">Transferase</keyword>
<keyword evidence="3" id="KW-1185">Reference proteome</keyword>
<dbReference type="InterPro" id="IPR044855">
    <property type="entry name" value="CoA-Trfase_III_dom3_sf"/>
</dbReference>
<dbReference type="EMBL" id="BNDS01000001">
    <property type="protein sequence ID" value="GHH96774.1"/>
    <property type="molecule type" value="Genomic_DNA"/>
</dbReference>
<sequence>MTEHALKGLKVIDLTWHIAGPYCTKLLADLGAQVIKIEQPKTGDPSRQEGPYPDDVPNLNASGLFAYLNNNKIGITLNLKSERGAEILKKLVRDTDILVENFSPRVMNSLGLSYEELKEINPRLIMTSISNFGQSGRFRDYKGTELITQAMSGFISSIGEPTREPLRAGGPLRILEYITGAFAAMSTMAAVANRRMSGMGTHVDVSITECGLLQRSYPTVQNSFPSSPSKHRQRYVMLPSIEKCKDGYIGINLLTGQHWQDFCLMTEMYDWIDDPRFTTLYHRLQNKELFQERFDKWLMEHTREEIIQLGTEWRIPVNPVPTFEEMLSFPQYKEREFFVEVDHPVMGRVAQPGAPYRMSETPWKINSPAPLLGEHNSNVYNGLMGYSEAELKSMAADGVI</sequence>
<dbReference type="SUPFAM" id="SSF89796">
    <property type="entry name" value="CoA-transferase family III (CaiB/BaiF)"/>
    <property type="match status" value="1"/>
</dbReference>
<dbReference type="PANTHER" id="PTHR48207">
    <property type="entry name" value="SUCCINATE--HYDROXYMETHYLGLUTARATE COA-TRANSFERASE"/>
    <property type="match status" value="1"/>
</dbReference>
<dbReference type="Proteomes" id="UP000637074">
    <property type="component" value="Unassembled WGS sequence"/>
</dbReference>
<proteinExistence type="predicted"/>
<dbReference type="PANTHER" id="PTHR48207:SF3">
    <property type="entry name" value="SUCCINATE--HYDROXYMETHYLGLUTARATE COA-TRANSFERASE"/>
    <property type="match status" value="1"/>
</dbReference>